<protein>
    <recommendedName>
        <fullName evidence="9">Membrane transporter protein</fullName>
    </recommendedName>
</protein>
<evidence type="ECO:0000256" key="7">
    <source>
        <dbReference type="SAM" id="Phobius"/>
    </source>
</evidence>
<feature type="transmembrane region" description="Helical" evidence="7">
    <location>
        <begin position="31"/>
        <end position="54"/>
    </location>
</feature>
<dbReference type="PANTHER" id="PTHR30269:SF32">
    <property type="entry name" value="MEMBRANE TRANSPORTER PROTEIN-RELATED"/>
    <property type="match status" value="1"/>
</dbReference>
<reference evidence="8" key="1">
    <citation type="submission" date="2018-05" db="EMBL/GenBank/DDBJ databases">
        <authorList>
            <person name="Lanie J.A."/>
            <person name="Ng W.-L."/>
            <person name="Kazmierczak K.M."/>
            <person name="Andrzejewski T.M."/>
            <person name="Davidsen T.M."/>
            <person name="Wayne K.J."/>
            <person name="Tettelin H."/>
            <person name="Glass J.I."/>
            <person name="Rusch D."/>
            <person name="Podicherti R."/>
            <person name="Tsui H.-C.T."/>
            <person name="Winkler M.E."/>
        </authorList>
    </citation>
    <scope>NUCLEOTIDE SEQUENCE</scope>
</reference>
<feature type="transmembrane region" description="Helical" evidence="7">
    <location>
        <begin position="99"/>
        <end position="123"/>
    </location>
</feature>
<keyword evidence="5 7" id="KW-1133">Transmembrane helix</keyword>
<evidence type="ECO:0000256" key="4">
    <source>
        <dbReference type="ARBA" id="ARBA00022692"/>
    </source>
</evidence>
<dbReference type="InterPro" id="IPR052017">
    <property type="entry name" value="TSUP"/>
</dbReference>
<dbReference type="Pfam" id="PF01925">
    <property type="entry name" value="TauE"/>
    <property type="match status" value="1"/>
</dbReference>
<organism evidence="8">
    <name type="scientific">marine metagenome</name>
    <dbReference type="NCBI Taxonomy" id="408172"/>
    <lineage>
        <taxon>unclassified sequences</taxon>
        <taxon>metagenomes</taxon>
        <taxon>ecological metagenomes</taxon>
    </lineage>
</organism>
<accession>A0A382HYJ0</accession>
<comment type="subcellular location">
    <subcellularLocation>
        <location evidence="1">Cell membrane</location>
        <topology evidence="1">Multi-pass membrane protein</topology>
    </subcellularLocation>
</comment>
<keyword evidence="3" id="KW-1003">Cell membrane</keyword>
<name>A0A382HYJ0_9ZZZZ</name>
<dbReference type="InterPro" id="IPR002781">
    <property type="entry name" value="TM_pro_TauE-like"/>
</dbReference>
<keyword evidence="4 7" id="KW-0812">Transmembrane</keyword>
<evidence type="ECO:0000256" key="5">
    <source>
        <dbReference type="ARBA" id="ARBA00022989"/>
    </source>
</evidence>
<dbReference type="PANTHER" id="PTHR30269">
    <property type="entry name" value="TRANSMEMBRANE PROTEIN YFCA"/>
    <property type="match status" value="1"/>
</dbReference>
<sequence length="196" mass="20367">MYDTLTIVTIASTFLLAGAVKGVIGLGLPTVSLAILTVVIDIPNAMALLLVPSFVTNFYQAAVGGHGSMILRRLWPFMLMATASVWLGVTALTRIDLPLLSALLGLLITAYGALSLAGVRLAVTVSREVWLGPVVGVVNGIFTGMTGSFVVPGVMFLQAIGLARDQLVQAMGILFTLSTLALGVVLGANSLLTLNQ</sequence>
<keyword evidence="6 7" id="KW-0472">Membrane</keyword>
<evidence type="ECO:0000256" key="3">
    <source>
        <dbReference type="ARBA" id="ARBA00022475"/>
    </source>
</evidence>
<gene>
    <name evidence="8" type="ORF">METZ01_LOCUS245250</name>
</gene>
<evidence type="ECO:0000313" key="8">
    <source>
        <dbReference type="EMBL" id="SVB92396.1"/>
    </source>
</evidence>
<evidence type="ECO:0000256" key="6">
    <source>
        <dbReference type="ARBA" id="ARBA00023136"/>
    </source>
</evidence>
<keyword evidence="2" id="KW-0813">Transport</keyword>
<evidence type="ECO:0000256" key="2">
    <source>
        <dbReference type="ARBA" id="ARBA00022448"/>
    </source>
</evidence>
<feature type="transmembrane region" description="Helical" evidence="7">
    <location>
        <begin position="130"/>
        <end position="151"/>
    </location>
</feature>
<evidence type="ECO:0008006" key="9">
    <source>
        <dbReference type="Google" id="ProtNLM"/>
    </source>
</evidence>
<proteinExistence type="predicted"/>
<feature type="transmembrane region" description="Helical" evidence="7">
    <location>
        <begin position="74"/>
        <end position="93"/>
    </location>
</feature>
<dbReference type="AlphaFoldDB" id="A0A382HYJ0"/>
<evidence type="ECO:0000256" key="1">
    <source>
        <dbReference type="ARBA" id="ARBA00004651"/>
    </source>
</evidence>
<feature type="transmembrane region" description="Helical" evidence="7">
    <location>
        <begin position="171"/>
        <end position="192"/>
    </location>
</feature>
<dbReference type="EMBL" id="UINC01064087">
    <property type="protein sequence ID" value="SVB92396.1"/>
    <property type="molecule type" value="Genomic_DNA"/>
</dbReference>
<feature type="non-terminal residue" evidence="8">
    <location>
        <position position="196"/>
    </location>
</feature>
<dbReference type="GO" id="GO:0005886">
    <property type="term" value="C:plasma membrane"/>
    <property type="evidence" value="ECO:0007669"/>
    <property type="project" value="UniProtKB-SubCell"/>
</dbReference>